<proteinExistence type="predicted"/>
<keyword evidence="1" id="KW-0472">Membrane</keyword>
<dbReference type="EMBL" id="BARW01024774">
    <property type="protein sequence ID" value="GAI95736.1"/>
    <property type="molecule type" value="Genomic_DNA"/>
</dbReference>
<dbReference type="AlphaFoldDB" id="X1TWH9"/>
<organism evidence="2">
    <name type="scientific">marine sediment metagenome</name>
    <dbReference type="NCBI Taxonomy" id="412755"/>
    <lineage>
        <taxon>unclassified sequences</taxon>
        <taxon>metagenomes</taxon>
        <taxon>ecological metagenomes</taxon>
    </lineage>
</organism>
<evidence type="ECO:0000256" key="1">
    <source>
        <dbReference type="SAM" id="Phobius"/>
    </source>
</evidence>
<reference evidence="2" key="1">
    <citation type="journal article" date="2014" name="Front. Microbiol.">
        <title>High frequency of phylogenetically diverse reductive dehalogenase-homologous genes in deep subseafloor sedimentary metagenomes.</title>
        <authorList>
            <person name="Kawai M."/>
            <person name="Futagami T."/>
            <person name="Toyoda A."/>
            <person name="Takaki Y."/>
            <person name="Nishi S."/>
            <person name="Hori S."/>
            <person name="Arai W."/>
            <person name="Tsubouchi T."/>
            <person name="Morono Y."/>
            <person name="Uchiyama I."/>
            <person name="Ito T."/>
            <person name="Fujiyama A."/>
            <person name="Inagaki F."/>
            <person name="Takami H."/>
        </authorList>
    </citation>
    <scope>NUCLEOTIDE SEQUENCE</scope>
    <source>
        <strain evidence="2">Expedition CK06-06</strain>
    </source>
</reference>
<keyword evidence="1" id="KW-1133">Transmembrane helix</keyword>
<sequence length="78" mass="9074">MVGREIAVYIAAGLIMAYIIWAMAQIGKVRYRSCKECLHYHMPVDHEPCEDCELELELDRPTNFVLDVSYLERHSRSS</sequence>
<keyword evidence="1" id="KW-0812">Transmembrane</keyword>
<comment type="caution">
    <text evidence="2">The sequence shown here is derived from an EMBL/GenBank/DDBJ whole genome shotgun (WGS) entry which is preliminary data.</text>
</comment>
<protein>
    <submittedName>
        <fullName evidence="2">Uncharacterized protein</fullName>
    </submittedName>
</protein>
<accession>X1TWH9</accession>
<evidence type="ECO:0000313" key="2">
    <source>
        <dbReference type="EMBL" id="GAI95736.1"/>
    </source>
</evidence>
<gene>
    <name evidence="2" type="ORF">S12H4_40766</name>
</gene>
<name>X1TWH9_9ZZZZ</name>
<feature type="transmembrane region" description="Helical" evidence="1">
    <location>
        <begin position="6"/>
        <end position="24"/>
    </location>
</feature>